<evidence type="ECO:0000256" key="1">
    <source>
        <dbReference type="SAM" id="MobiDB-lite"/>
    </source>
</evidence>
<keyword evidence="4" id="KW-1185">Reference proteome</keyword>
<proteinExistence type="predicted"/>
<organism evidence="3 4">
    <name type="scientific">Sphingobacterium micropteri</name>
    <dbReference type="NCBI Taxonomy" id="2763501"/>
    <lineage>
        <taxon>Bacteria</taxon>
        <taxon>Pseudomonadati</taxon>
        <taxon>Bacteroidota</taxon>
        <taxon>Sphingobacteriia</taxon>
        <taxon>Sphingobacteriales</taxon>
        <taxon>Sphingobacteriaceae</taxon>
        <taxon>Sphingobacterium</taxon>
    </lineage>
</organism>
<name>A0ABR7YP38_9SPHI</name>
<comment type="caution">
    <text evidence="3">The sequence shown here is derived from an EMBL/GenBank/DDBJ whole genome shotgun (WGS) entry which is preliminary data.</text>
</comment>
<reference evidence="3 4" key="1">
    <citation type="submission" date="2020-08" db="EMBL/GenBank/DDBJ databases">
        <title>Sphingobacterium sp. DN00404 isolated from aquaculture water.</title>
        <authorList>
            <person name="Zhang M."/>
        </authorList>
    </citation>
    <scope>NUCLEOTIDE SEQUENCE [LARGE SCALE GENOMIC DNA]</scope>
    <source>
        <strain evidence="3 4">DN00404</strain>
    </source>
</reference>
<dbReference type="EMBL" id="JACOIK010000005">
    <property type="protein sequence ID" value="MBD1432943.1"/>
    <property type="molecule type" value="Genomic_DNA"/>
</dbReference>
<keyword evidence="2" id="KW-0732">Signal</keyword>
<evidence type="ECO:0000256" key="2">
    <source>
        <dbReference type="SAM" id="SignalP"/>
    </source>
</evidence>
<protein>
    <submittedName>
        <fullName evidence="3">Uncharacterized protein</fullName>
    </submittedName>
</protein>
<gene>
    <name evidence="3" type="ORF">H8B06_08910</name>
</gene>
<evidence type="ECO:0000313" key="3">
    <source>
        <dbReference type="EMBL" id="MBD1432943.1"/>
    </source>
</evidence>
<dbReference type="RefSeq" id="WP_190993921.1">
    <property type="nucleotide sequence ID" value="NZ_JACOIK010000005.1"/>
</dbReference>
<dbReference type="Proteomes" id="UP000602759">
    <property type="component" value="Unassembled WGS sequence"/>
</dbReference>
<evidence type="ECO:0000313" key="4">
    <source>
        <dbReference type="Proteomes" id="UP000602759"/>
    </source>
</evidence>
<sequence>MKKLIKLVPMMALLLGLGVYTVNAKMKALEAEKAQTEQQWIYSPPGSADDPTNPDYYQHYSMGDLQEECDDGLEVCGVNAPSTNPTNPAAGKPNLTGLETDLEEGNPNANIFRGNFSR</sequence>
<feature type="signal peptide" evidence="2">
    <location>
        <begin position="1"/>
        <end position="24"/>
    </location>
</feature>
<feature type="region of interest" description="Disordered" evidence="1">
    <location>
        <begin position="78"/>
        <end position="109"/>
    </location>
</feature>
<feature type="chain" id="PRO_5047130627" evidence="2">
    <location>
        <begin position="25"/>
        <end position="118"/>
    </location>
</feature>
<accession>A0ABR7YP38</accession>